<gene>
    <name evidence="2" type="ORF">CTRI78_v001867</name>
</gene>
<evidence type="ECO:0000256" key="1">
    <source>
        <dbReference type="SAM" id="MobiDB-lite"/>
    </source>
</evidence>
<name>A0A4V6QF12_COLTR</name>
<reference evidence="2 3" key="1">
    <citation type="submission" date="2018-12" db="EMBL/GenBank/DDBJ databases">
        <title>Genome sequence and assembly of Colletotrichum trifolii.</title>
        <authorList>
            <person name="Gan P."/>
            <person name="Shirasu K."/>
        </authorList>
    </citation>
    <scope>NUCLEOTIDE SEQUENCE [LARGE SCALE GENOMIC DNA]</scope>
    <source>
        <strain evidence="2 3">543-2</strain>
    </source>
</reference>
<dbReference type="AlphaFoldDB" id="A0A4V6QF12"/>
<dbReference type="Proteomes" id="UP000295703">
    <property type="component" value="Unassembled WGS sequence"/>
</dbReference>
<organism evidence="2 3">
    <name type="scientific">Colletotrichum trifolii</name>
    <dbReference type="NCBI Taxonomy" id="5466"/>
    <lineage>
        <taxon>Eukaryota</taxon>
        <taxon>Fungi</taxon>
        <taxon>Dikarya</taxon>
        <taxon>Ascomycota</taxon>
        <taxon>Pezizomycotina</taxon>
        <taxon>Sordariomycetes</taxon>
        <taxon>Hypocreomycetidae</taxon>
        <taxon>Glomerellales</taxon>
        <taxon>Glomerellaceae</taxon>
        <taxon>Colletotrichum</taxon>
        <taxon>Colletotrichum orbiculare species complex</taxon>
    </lineage>
</organism>
<dbReference type="EMBL" id="RYZW01000010">
    <property type="protein sequence ID" value="TDZ71685.1"/>
    <property type="molecule type" value="Genomic_DNA"/>
</dbReference>
<evidence type="ECO:0000313" key="3">
    <source>
        <dbReference type="Proteomes" id="UP000295703"/>
    </source>
</evidence>
<comment type="caution">
    <text evidence="2">The sequence shown here is derived from an EMBL/GenBank/DDBJ whole genome shotgun (WGS) entry which is preliminary data.</text>
</comment>
<accession>A0A4V6QF12</accession>
<keyword evidence="3" id="KW-1185">Reference proteome</keyword>
<proteinExistence type="predicted"/>
<protein>
    <submittedName>
        <fullName evidence="2">Uncharacterized protein</fullName>
    </submittedName>
</protein>
<feature type="region of interest" description="Disordered" evidence="1">
    <location>
        <begin position="261"/>
        <end position="305"/>
    </location>
</feature>
<sequence>MNGYGPIGFLLDRNENFVSTPYFFEEGIYPKMVEPIAETWVTIQVGYYDGLNAPGGYMPGIALWDEDGNRMGRYKGRTQIGLWGGDSRVMKIRHDDGRSRKPGYVLVAGGFDALCVAMVQVSTHDFHAALFGDTGYKCGQSWYWSKTTAAGAGHRSRCVWLHGNAETDKNARSLSFHIGDMVGARDKIDLYNRNSMYVCSCTRRFAYWSNMAPKGVPPFYKPPLLYNPDGQDPKREGADREPDLAFDYERYDMDVWVEQGEPGNVSKIDERDEEGDVGGGSSSGRNSTEKRRVGSRRRQGSNMNPDHLVVTEIAGQTATAICEDANSQGFDIVSYIDNKFCDLSERKLYDICTGKVTSNCFDADTYTIVASINARGERSEVPKGYKTKDHWK</sequence>
<dbReference type="STRING" id="5466.A0A4V6QF12"/>
<evidence type="ECO:0000313" key="2">
    <source>
        <dbReference type="EMBL" id="TDZ71685.1"/>
    </source>
</evidence>